<dbReference type="InterPro" id="IPR016024">
    <property type="entry name" value="ARM-type_fold"/>
</dbReference>
<evidence type="ECO:0000313" key="6">
    <source>
        <dbReference type="EMBL" id="EXJ94464.1"/>
    </source>
</evidence>
<protein>
    <recommendedName>
        <fullName evidence="5">Importin N-terminal domain-containing protein</fullName>
    </recommendedName>
</protein>
<dbReference type="EMBL" id="AMWN01000002">
    <property type="protein sequence ID" value="EXJ94464.1"/>
    <property type="molecule type" value="Genomic_DNA"/>
</dbReference>
<comment type="caution">
    <text evidence="6">The sequence shown here is derived from an EMBL/GenBank/DDBJ whole genome shotgun (WGS) entry which is preliminary data.</text>
</comment>
<evidence type="ECO:0000313" key="7">
    <source>
        <dbReference type="Proteomes" id="UP000019484"/>
    </source>
</evidence>
<dbReference type="STRING" id="1182541.W9ZIZ5"/>
<comment type="subcellular location">
    <subcellularLocation>
        <location evidence="1">Nucleus</location>
    </subcellularLocation>
</comment>
<dbReference type="OrthoDB" id="431626at2759"/>
<accession>W9ZIZ5</accession>
<evidence type="ECO:0000256" key="4">
    <source>
        <dbReference type="ARBA" id="ARBA00023242"/>
    </source>
</evidence>
<evidence type="ECO:0000256" key="3">
    <source>
        <dbReference type="ARBA" id="ARBA00022927"/>
    </source>
</evidence>
<gene>
    <name evidence="6" type="ORF">A1O1_02860</name>
</gene>
<dbReference type="GO" id="GO:0005635">
    <property type="term" value="C:nuclear envelope"/>
    <property type="evidence" value="ECO:0007669"/>
    <property type="project" value="TreeGrafter"/>
</dbReference>
<keyword evidence="2" id="KW-0813">Transport</keyword>
<sequence>MEQQVLQLLQATIRPDTTVIRNAEQGLLRLYPQPEFPFALLTIASHNDIESSSRKAALTALKNYILATWSPQFDETFTGSVYLNDGAKAKVRDQVFGICTAEGDQAPKDQTIQALAAGVASRIATVDFPDAWPSLFPSLLTILNTSTNDAPIHGALRVLAELIDSGLTEEQFFVVARDLVDALQHVVVDSSRSLIVRAMTLNVFRGCFEMLEMVIGDHGAAVRAFLDESMKVWMPFFMETLRQPLSQSTESALFQNDVHWRGLVALKVQVVKTLDKLRQVYVHAISPHAVVLFQIVWEELARIATPYAELFIEGSAEGKLVDSDNLPCSLDALVLEAIDFLQITIKAPPVRAELSAQMKQLGDAQHTVSWLQELIRVLVLYARIPQEEETLWEYDPNLYLCEATSLTANYTPRAACAELVVRSLGEWLKQVPIVALLHFDQHTLDAQTSGWKEREALHYLLNQCLRDVDDISGKLDPSTASAVLEQVSGALQDSQCFMRAAAHLVLAGLFKVAGDGFFSAGAASFSNVIVASTTDSDDVVKVACLSIIPDYIQTLPQDVTRPMQGAIFNAINEFMSSHDLRDELDDADDVKAALIQTLRDTIMLDTSSITDGNAIDLFFTLASDGAANFQLFTLLTEAFEGIVSSVVSHGPDHYVRLCAKTVPSLTGAFDVASMTQESALTNLAAELVNALAEFGSEPLPDGFVSAVMPKLQRVLMEATEAELVRPATLAVEHMLSKGASQFLAWTDAEGKSSIEVTLIIVNRLLNSPDVDENAGQEVGGLASTLVSKFGADKLGPYLMDLLRAVAVRLATADRIQFIQSLCMVFVGLSLAAPKEVVDFLSEVNINGTNGLTVVLTKWLENAVHFAGFDEVRHNVVALSKIFSLHDPRIKAVHVKGDLIVDANPSGRIKTRSQAKLNPDRWTSVPADLKILKILVDELASAATSQFPDFAAAQAAADALDEADENAEDADEWEDVGTAGAIDLASATVRGDLMALVGEGGFGADGAASPTGSRARDEETAEYLLQWFKTEAEKEDFAALFGQLSDEEKGKLQQLVAY</sequence>
<dbReference type="Gene3D" id="1.25.10.10">
    <property type="entry name" value="Leucine-rich Repeat Variant"/>
    <property type="match status" value="1"/>
</dbReference>
<keyword evidence="7" id="KW-1185">Reference proteome</keyword>
<keyword evidence="4" id="KW-0539">Nucleus</keyword>
<evidence type="ECO:0000259" key="5">
    <source>
        <dbReference type="PROSITE" id="PS50166"/>
    </source>
</evidence>
<dbReference type="eggNOG" id="KOG2274">
    <property type="taxonomic scope" value="Eukaryota"/>
</dbReference>
<dbReference type="PANTHER" id="PTHR10997:SF9">
    <property type="entry name" value="IMPORTIN-9"/>
    <property type="match status" value="1"/>
</dbReference>
<dbReference type="Pfam" id="PF03810">
    <property type="entry name" value="IBN_N"/>
    <property type="match status" value="1"/>
</dbReference>
<dbReference type="SMART" id="SM00913">
    <property type="entry name" value="IBN_N"/>
    <property type="match status" value="1"/>
</dbReference>
<dbReference type="GO" id="GO:0006606">
    <property type="term" value="P:protein import into nucleus"/>
    <property type="evidence" value="ECO:0007669"/>
    <property type="project" value="TreeGrafter"/>
</dbReference>
<dbReference type="InterPro" id="IPR011989">
    <property type="entry name" value="ARM-like"/>
</dbReference>
<dbReference type="Pfam" id="PF25018">
    <property type="entry name" value="HEAT_IPO9_c"/>
    <property type="match status" value="1"/>
</dbReference>
<organism evidence="6 7">
    <name type="scientific">Capronia coronata CBS 617.96</name>
    <dbReference type="NCBI Taxonomy" id="1182541"/>
    <lineage>
        <taxon>Eukaryota</taxon>
        <taxon>Fungi</taxon>
        <taxon>Dikarya</taxon>
        <taxon>Ascomycota</taxon>
        <taxon>Pezizomycotina</taxon>
        <taxon>Eurotiomycetes</taxon>
        <taxon>Chaetothyriomycetidae</taxon>
        <taxon>Chaetothyriales</taxon>
        <taxon>Herpotrichiellaceae</taxon>
        <taxon>Capronia</taxon>
    </lineage>
</organism>
<dbReference type="SUPFAM" id="SSF48371">
    <property type="entry name" value="ARM repeat"/>
    <property type="match status" value="1"/>
</dbReference>
<name>W9ZIZ5_9EURO</name>
<dbReference type="PANTHER" id="PTHR10997">
    <property type="entry name" value="IMPORTIN-7, 8, 11"/>
    <property type="match status" value="1"/>
</dbReference>
<dbReference type="InterPro" id="IPR056840">
    <property type="entry name" value="HEAT_IPO9_central"/>
</dbReference>
<dbReference type="AlphaFoldDB" id="W9ZIZ5"/>
<dbReference type="GO" id="GO:0031267">
    <property type="term" value="F:small GTPase binding"/>
    <property type="evidence" value="ECO:0007669"/>
    <property type="project" value="InterPro"/>
</dbReference>
<dbReference type="GO" id="GO:0005829">
    <property type="term" value="C:cytosol"/>
    <property type="evidence" value="ECO:0007669"/>
    <property type="project" value="TreeGrafter"/>
</dbReference>
<dbReference type="HOGENOM" id="CLU_008920_1_1_1"/>
<keyword evidence="3" id="KW-0653">Protein transport</keyword>
<dbReference type="RefSeq" id="XP_007721958.1">
    <property type="nucleotide sequence ID" value="XM_007723768.1"/>
</dbReference>
<dbReference type="PROSITE" id="PS50166">
    <property type="entry name" value="IMPORTIN_B_NT"/>
    <property type="match status" value="1"/>
</dbReference>
<dbReference type="GeneID" id="19157757"/>
<proteinExistence type="predicted"/>
<dbReference type="InterPro" id="IPR001494">
    <property type="entry name" value="Importin-beta_N"/>
</dbReference>
<evidence type="ECO:0000256" key="2">
    <source>
        <dbReference type="ARBA" id="ARBA00022448"/>
    </source>
</evidence>
<evidence type="ECO:0000256" key="1">
    <source>
        <dbReference type="ARBA" id="ARBA00004123"/>
    </source>
</evidence>
<dbReference type="Proteomes" id="UP000019484">
    <property type="component" value="Unassembled WGS sequence"/>
</dbReference>
<reference evidence="6 7" key="1">
    <citation type="submission" date="2013-03" db="EMBL/GenBank/DDBJ databases">
        <title>The Genome Sequence of Capronia coronata CBS 617.96.</title>
        <authorList>
            <consortium name="The Broad Institute Genomics Platform"/>
            <person name="Cuomo C."/>
            <person name="de Hoog S."/>
            <person name="Gorbushina A."/>
            <person name="Walker B."/>
            <person name="Young S.K."/>
            <person name="Zeng Q."/>
            <person name="Gargeya S."/>
            <person name="Fitzgerald M."/>
            <person name="Haas B."/>
            <person name="Abouelleil A."/>
            <person name="Allen A.W."/>
            <person name="Alvarado L."/>
            <person name="Arachchi H.M."/>
            <person name="Berlin A.M."/>
            <person name="Chapman S.B."/>
            <person name="Gainer-Dewar J."/>
            <person name="Goldberg J."/>
            <person name="Griggs A."/>
            <person name="Gujja S."/>
            <person name="Hansen M."/>
            <person name="Howarth C."/>
            <person name="Imamovic A."/>
            <person name="Ireland A."/>
            <person name="Larimer J."/>
            <person name="McCowan C."/>
            <person name="Murphy C."/>
            <person name="Pearson M."/>
            <person name="Poon T.W."/>
            <person name="Priest M."/>
            <person name="Roberts A."/>
            <person name="Saif S."/>
            <person name="Shea T."/>
            <person name="Sisk P."/>
            <person name="Sykes S."/>
            <person name="Wortman J."/>
            <person name="Nusbaum C."/>
            <person name="Birren B."/>
        </authorList>
    </citation>
    <scope>NUCLEOTIDE SEQUENCE [LARGE SCALE GENOMIC DNA]</scope>
    <source>
        <strain evidence="6 7">CBS 617.96</strain>
    </source>
</reference>
<feature type="domain" description="Importin N-terminal" evidence="5">
    <location>
        <begin position="23"/>
        <end position="101"/>
    </location>
</feature>